<dbReference type="InterPro" id="IPR036388">
    <property type="entry name" value="WH-like_DNA-bd_sf"/>
</dbReference>
<keyword evidence="3" id="KW-0804">Transcription</keyword>
<dbReference type="SMART" id="SM00419">
    <property type="entry name" value="HTH_CRP"/>
    <property type="match status" value="1"/>
</dbReference>
<evidence type="ECO:0000256" key="3">
    <source>
        <dbReference type="ARBA" id="ARBA00023163"/>
    </source>
</evidence>
<evidence type="ECO:0000256" key="1">
    <source>
        <dbReference type="ARBA" id="ARBA00023015"/>
    </source>
</evidence>
<dbReference type="eggNOG" id="COG0664">
    <property type="taxonomic scope" value="Bacteria"/>
</dbReference>
<dbReference type="InterPro" id="IPR018490">
    <property type="entry name" value="cNMP-bd_dom_sf"/>
</dbReference>
<dbReference type="PANTHER" id="PTHR24567">
    <property type="entry name" value="CRP FAMILY TRANSCRIPTIONAL REGULATORY PROTEIN"/>
    <property type="match status" value="1"/>
</dbReference>
<feature type="domain" description="Cyclic nucleotide-binding" evidence="4">
    <location>
        <begin position="18"/>
        <end position="66"/>
    </location>
</feature>
<sequence>MRHSKSDWLPALTEGITKTYQTGEIICRPEKSADQFFIVQQGEARIYLCTDNKELTIGYLKPNSIYVTHTRAWIEAMTETTIKIWSISQLKTIITLNANIALSAMQEIGTMLRNTLDIIENLAFRSVESRLAYYLLLEYHQQKQTTITITGNTEILASLLGTSRQTLSTILNRLIKDNVIQRTDRQRLTLLKLDYLEQLATGMSAS</sequence>
<dbReference type="HOGENOM" id="CLU_075053_3_7_6"/>
<dbReference type="SUPFAM" id="SSF46785">
    <property type="entry name" value="Winged helix' DNA-binding domain"/>
    <property type="match status" value="1"/>
</dbReference>
<keyword evidence="2" id="KW-0238">DNA-binding</keyword>
<protein>
    <submittedName>
        <fullName evidence="6">cAMP-binding protein</fullName>
    </submittedName>
</protein>
<dbReference type="EMBL" id="JH600070">
    <property type="protein sequence ID" value="EIJ43259.1"/>
    <property type="molecule type" value="Genomic_DNA"/>
</dbReference>
<dbReference type="Gene3D" id="2.60.120.10">
    <property type="entry name" value="Jelly Rolls"/>
    <property type="match status" value="1"/>
</dbReference>
<dbReference type="Pfam" id="PF13545">
    <property type="entry name" value="HTH_Crp_2"/>
    <property type="match status" value="1"/>
</dbReference>
<evidence type="ECO:0000256" key="2">
    <source>
        <dbReference type="ARBA" id="ARBA00023125"/>
    </source>
</evidence>
<dbReference type="GO" id="GO:0003700">
    <property type="term" value="F:DNA-binding transcription factor activity"/>
    <property type="evidence" value="ECO:0007669"/>
    <property type="project" value="TreeGrafter"/>
</dbReference>
<dbReference type="PROSITE" id="PS51063">
    <property type="entry name" value="HTH_CRP_2"/>
    <property type="match status" value="1"/>
</dbReference>
<dbReference type="GO" id="GO:0003677">
    <property type="term" value="F:DNA binding"/>
    <property type="evidence" value="ECO:0007669"/>
    <property type="project" value="UniProtKB-KW"/>
</dbReference>
<dbReference type="PANTHER" id="PTHR24567:SF26">
    <property type="entry name" value="REGULATORY PROTEIN YEIL"/>
    <property type="match status" value="1"/>
</dbReference>
<evidence type="ECO:0000313" key="6">
    <source>
        <dbReference type="EMBL" id="EIJ43259.1"/>
    </source>
</evidence>
<dbReference type="SUPFAM" id="SSF51206">
    <property type="entry name" value="cAMP-binding domain-like"/>
    <property type="match status" value="1"/>
</dbReference>
<keyword evidence="1" id="KW-0805">Transcription regulation</keyword>
<dbReference type="InterPro" id="IPR012318">
    <property type="entry name" value="HTH_CRP"/>
</dbReference>
<dbReference type="CDD" id="cd00038">
    <property type="entry name" value="CAP_ED"/>
    <property type="match status" value="1"/>
</dbReference>
<dbReference type="GO" id="GO:0005829">
    <property type="term" value="C:cytosol"/>
    <property type="evidence" value="ECO:0007669"/>
    <property type="project" value="TreeGrafter"/>
</dbReference>
<dbReference type="InterPro" id="IPR036390">
    <property type="entry name" value="WH_DNA-bd_sf"/>
</dbReference>
<dbReference type="Gene3D" id="1.10.10.10">
    <property type="entry name" value="Winged helix-like DNA-binding domain superfamily/Winged helix DNA-binding domain"/>
    <property type="match status" value="1"/>
</dbReference>
<accession>I3CI16</accession>
<dbReference type="InterPro" id="IPR050397">
    <property type="entry name" value="Env_Response_Regulators"/>
</dbReference>
<evidence type="ECO:0000313" key="7">
    <source>
        <dbReference type="Proteomes" id="UP000005744"/>
    </source>
</evidence>
<name>I3CI16_9GAMM</name>
<keyword evidence="7" id="KW-1185">Reference proteome</keyword>
<reference evidence="6 7" key="1">
    <citation type="submission" date="2011-11" db="EMBL/GenBank/DDBJ databases">
        <title>Improved High-Quality Draft sequence of Beggiatoa alba B18lD.</title>
        <authorList>
            <consortium name="US DOE Joint Genome Institute"/>
            <person name="Lucas S."/>
            <person name="Han J."/>
            <person name="Lapidus A."/>
            <person name="Cheng J.-F."/>
            <person name="Goodwin L."/>
            <person name="Pitluck S."/>
            <person name="Peters L."/>
            <person name="Mikhailova N."/>
            <person name="Held B."/>
            <person name="Detter J.C."/>
            <person name="Han C."/>
            <person name="Tapia R."/>
            <person name="Land M."/>
            <person name="Hauser L."/>
            <person name="Kyrpides N."/>
            <person name="Ivanova N."/>
            <person name="Pagani I."/>
            <person name="Samuel K."/>
            <person name="Teske A."/>
            <person name="Mueller J."/>
            <person name="Woyke T."/>
        </authorList>
    </citation>
    <scope>NUCLEOTIDE SEQUENCE [LARGE SCALE GENOMIC DNA]</scope>
    <source>
        <strain evidence="6 7">B18LD</strain>
    </source>
</reference>
<feature type="domain" description="HTH crp-type" evidence="5">
    <location>
        <begin position="125"/>
        <end position="194"/>
    </location>
</feature>
<evidence type="ECO:0000259" key="4">
    <source>
        <dbReference type="PROSITE" id="PS50042"/>
    </source>
</evidence>
<evidence type="ECO:0000259" key="5">
    <source>
        <dbReference type="PROSITE" id="PS51063"/>
    </source>
</evidence>
<dbReference type="Proteomes" id="UP000005744">
    <property type="component" value="Unassembled WGS sequence"/>
</dbReference>
<dbReference type="Pfam" id="PF00027">
    <property type="entry name" value="cNMP_binding"/>
    <property type="match status" value="1"/>
</dbReference>
<dbReference type="PROSITE" id="PS50042">
    <property type="entry name" value="CNMP_BINDING_3"/>
    <property type="match status" value="1"/>
</dbReference>
<proteinExistence type="predicted"/>
<dbReference type="InterPro" id="IPR014710">
    <property type="entry name" value="RmlC-like_jellyroll"/>
</dbReference>
<dbReference type="InterPro" id="IPR000595">
    <property type="entry name" value="cNMP-bd_dom"/>
</dbReference>
<organism evidence="6 7">
    <name type="scientific">Beggiatoa alba B18LD</name>
    <dbReference type="NCBI Taxonomy" id="395493"/>
    <lineage>
        <taxon>Bacteria</taxon>
        <taxon>Pseudomonadati</taxon>
        <taxon>Pseudomonadota</taxon>
        <taxon>Gammaproteobacteria</taxon>
        <taxon>Thiotrichales</taxon>
        <taxon>Thiotrichaceae</taxon>
        <taxon>Beggiatoa</taxon>
    </lineage>
</organism>
<gene>
    <name evidence="6" type="ORF">BegalDRAFT_2408</name>
</gene>
<dbReference type="AlphaFoldDB" id="I3CI16"/>
<dbReference type="STRING" id="395493.BegalDRAFT_2408"/>